<comment type="caution">
    <text evidence="3">The sequence shown here is derived from an EMBL/GenBank/DDBJ whole genome shotgun (WGS) entry which is preliminary data.</text>
</comment>
<dbReference type="Proteomes" id="UP000256345">
    <property type="component" value="Unassembled WGS sequence"/>
</dbReference>
<evidence type="ECO:0000313" key="3">
    <source>
        <dbReference type="EMBL" id="REG24487.1"/>
    </source>
</evidence>
<name>A0ABX9JQH7_9BACT</name>
<keyword evidence="2" id="KW-0732">Signal</keyword>
<reference evidence="3 4" key="1">
    <citation type="submission" date="2018-08" db="EMBL/GenBank/DDBJ databases">
        <title>Genomic Encyclopedia of Archaeal and Bacterial Type Strains, Phase II (KMG-II): from individual species to whole genera.</title>
        <authorList>
            <person name="Goeker M."/>
        </authorList>
    </citation>
    <scope>NUCLEOTIDE SEQUENCE [LARGE SCALE GENOMIC DNA]</scope>
    <source>
        <strain evidence="3 4">DSM 2261</strain>
    </source>
</reference>
<dbReference type="EMBL" id="QUMU01000014">
    <property type="protein sequence ID" value="REG24487.1"/>
    <property type="molecule type" value="Genomic_DNA"/>
</dbReference>
<feature type="region of interest" description="Disordered" evidence="1">
    <location>
        <begin position="42"/>
        <end position="62"/>
    </location>
</feature>
<organism evidence="3 4">
    <name type="scientific">Archangium gephyra</name>
    <dbReference type="NCBI Taxonomy" id="48"/>
    <lineage>
        <taxon>Bacteria</taxon>
        <taxon>Pseudomonadati</taxon>
        <taxon>Myxococcota</taxon>
        <taxon>Myxococcia</taxon>
        <taxon>Myxococcales</taxon>
        <taxon>Cystobacterineae</taxon>
        <taxon>Archangiaceae</taxon>
        <taxon>Archangium</taxon>
    </lineage>
</organism>
<feature type="compositionally biased region" description="Polar residues" evidence="1">
    <location>
        <begin position="562"/>
        <end position="571"/>
    </location>
</feature>
<sequence length="1120" mass="120438">MRTSSLHLLVLGCGVLSASQALAWDSICHEWSNPNARVSELRGHTQRGCSGPAAARGRWRDPDSHLDEHRAVLQVAMQEAGLPSDTLDTQVMTIYTLGNLVDVGPPRPPVSTFLPQPLDVAVLRAELRAFAVDELAQLPDFSWSLADWASGNETCPIPELAGQPAKLSGAIACHDFPTHMGALNASHFPPESERWFGYMHQLALQRADQCRIQRATAYTKAVERTDATRARALDARWLPIWRECETEVLALEAVAQHYLQDSWSSGHMWQRWGSSTLENFELPKSTDPKWNSPSASDALRRLIVAEMVAINAGTIHGSDPVSYEKFPAWLHPTVLGDAICYPRSAALSALMAPDATQRAVAGDMHVHELLGDTRTQALFGLSREQLHNKLSSRFFSVTPVNDLEEQGKRMLQCASGSVRQVYDRLADKATYGAQAFGAPSSDAAPPPPDSRCNAPRVNNATFAQGFEPTLLKPTLGEWLAGLPIDNIPSDIENQSTLDYLKNRGIALALASARPNGTEGANLVHPAFTWTETVCPPRAPCRTVTHSEVAETMTLLGVKPNGHYSSPPTGTQPAPHADPPLPWGNADEPSKLGSGTPEQYLASTFHRAHAPFWCSRFTVPKLLELRERVSTATTEAARSTACGVCVEVTSRHMRVAGQPALCELVRPGSATVVSEEGNDPHSAAEDLCGCDLNLGVLSNDGFRVLSENLSTGDVSVRHGPVEVGRIPRDATVATRGRVFLTNSDGQVVGLRVSSTGLQELDLDPATSATRAYVGSDVRAIAFTEQKGHDWLFVVDGATDTLHTFDLGTEHDERFKVCSVLDVGRDVVRAEGAWDIAVTADGTRGFVSLRGPLNNPGDAIALVDLMEATTCMGPYRPITHVSGFGGGSGLGALALSPDETLLAVAGRRRAMCLDRVYTNAAGTSVEDVQVGCDDVWVLRVSQLAAGPLPSSALYTFGARNTLPTRPASYPYAVAWHPSGAKLAFANFSGPPDTWPRYAPLSPGGTVSLGSISPAYWSYNVALDGNVIGETAEFSQDGSRLYVGTGAGTLFVMPGPGEFWDDREADPETYLHAVSALFGSWYGGCFYDGPCPGGRCPANCPRGAELQVKKFPVGSPIRKLLRL</sequence>
<keyword evidence="4" id="KW-1185">Reference proteome</keyword>
<feature type="signal peptide" evidence="2">
    <location>
        <begin position="1"/>
        <end position="23"/>
    </location>
</feature>
<feature type="region of interest" description="Disordered" evidence="1">
    <location>
        <begin position="560"/>
        <end position="596"/>
    </location>
</feature>
<protein>
    <submittedName>
        <fullName evidence="3">Uncharacterized protein</fullName>
    </submittedName>
</protein>
<gene>
    <name evidence="3" type="ORF">ATI61_11495</name>
</gene>
<evidence type="ECO:0000256" key="2">
    <source>
        <dbReference type="SAM" id="SignalP"/>
    </source>
</evidence>
<dbReference type="SUPFAM" id="SSF63829">
    <property type="entry name" value="Calcium-dependent phosphotriesterase"/>
    <property type="match status" value="1"/>
</dbReference>
<dbReference type="RefSeq" id="WP_047855840.1">
    <property type="nucleotide sequence ID" value="NZ_CP011509.1"/>
</dbReference>
<dbReference type="Gene3D" id="2.130.10.10">
    <property type="entry name" value="YVTN repeat-like/Quinoprotein amine dehydrogenase"/>
    <property type="match status" value="1"/>
</dbReference>
<accession>A0ABX9JQH7</accession>
<proteinExistence type="predicted"/>
<feature type="chain" id="PRO_5046917409" evidence="2">
    <location>
        <begin position="24"/>
        <end position="1120"/>
    </location>
</feature>
<evidence type="ECO:0000313" key="4">
    <source>
        <dbReference type="Proteomes" id="UP000256345"/>
    </source>
</evidence>
<evidence type="ECO:0000256" key="1">
    <source>
        <dbReference type="SAM" id="MobiDB-lite"/>
    </source>
</evidence>
<dbReference type="InterPro" id="IPR015943">
    <property type="entry name" value="WD40/YVTN_repeat-like_dom_sf"/>
</dbReference>